<feature type="transmembrane region" description="Helical" evidence="1">
    <location>
        <begin position="40"/>
        <end position="60"/>
    </location>
</feature>
<name>A0A377R548_9NEIS</name>
<evidence type="ECO:0000313" key="2">
    <source>
        <dbReference type="EMBL" id="STR03379.1"/>
    </source>
</evidence>
<dbReference type="EMBL" id="UGJJ01000003">
    <property type="protein sequence ID" value="STR03379.1"/>
    <property type="molecule type" value="Genomic_DNA"/>
</dbReference>
<dbReference type="OrthoDB" id="5654021at2"/>
<protein>
    <submittedName>
        <fullName evidence="2">NfeD-like C-terminal, partner-binding</fullName>
    </submittedName>
</protein>
<organism evidence="2 3">
    <name type="scientific">Kingella potus</name>
    <dbReference type="NCBI Taxonomy" id="265175"/>
    <lineage>
        <taxon>Bacteria</taxon>
        <taxon>Pseudomonadati</taxon>
        <taxon>Pseudomonadota</taxon>
        <taxon>Betaproteobacteria</taxon>
        <taxon>Neisseriales</taxon>
        <taxon>Neisseriaceae</taxon>
        <taxon>Kingella</taxon>
    </lineage>
</organism>
<dbReference type="Proteomes" id="UP000254293">
    <property type="component" value="Unassembled WGS sequence"/>
</dbReference>
<evidence type="ECO:0000256" key="1">
    <source>
        <dbReference type="SAM" id="Phobius"/>
    </source>
</evidence>
<evidence type="ECO:0000313" key="3">
    <source>
        <dbReference type="Proteomes" id="UP000254293"/>
    </source>
</evidence>
<sequence>MYWFVAAVAVFVLEMFTGTLYLLIAGAALAGAGIASFLFHGQTVPILTAAFLSAVGLFWLHRRLQRRTPAARAANDLDIGQSVKILRRLHGAEYEVAYRGTVWHARIEGGEPESGFAVIGGKDGNTLLIHPDQP</sequence>
<gene>
    <name evidence="2" type="ORF">NCTC13336_02301</name>
</gene>
<accession>A0A377R548</accession>
<proteinExistence type="predicted"/>
<keyword evidence="3" id="KW-1185">Reference proteome</keyword>
<keyword evidence="1" id="KW-0812">Transmembrane</keyword>
<dbReference type="AlphaFoldDB" id="A0A377R548"/>
<keyword evidence="1" id="KW-1133">Transmembrane helix</keyword>
<keyword evidence="1" id="KW-0472">Membrane</keyword>
<reference evidence="2 3" key="1">
    <citation type="submission" date="2018-06" db="EMBL/GenBank/DDBJ databases">
        <authorList>
            <consortium name="Pathogen Informatics"/>
            <person name="Doyle S."/>
        </authorList>
    </citation>
    <scope>NUCLEOTIDE SEQUENCE [LARGE SCALE GENOMIC DNA]</scope>
    <source>
        <strain evidence="2 3">NCTC13336</strain>
    </source>
</reference>